<dbReference type="CDD" id="cd00174">
    <property type="entry name" value="SH3"/>
    <property type="match status" value="2"/>
</dbReference>
<proteinExistence type="predicted"/>
<feature type="compositionally biased region" description="Pro residues" evidence="3">
    <location>
        <begin position="151"/>
        <end position="165"/>
    </location>
</feature>
<keyword evidence="6" id="KW-1185">Reference proteome</keyword>
<dbReference type="EMBL" id="AP028920">
    <property type="protein sequence ID" value="BET00959.1"/>
    <property type="molecule type" value="Genomic_DNA"/>
</dbReference>
<sequence length="404" mass="43619">MSTSDPFGPISELPTSFGPKKKPPPRPPPPKSSRVPSAAKNISIFGRRKTQKPPATAIVRPLSPTQNIPTGTLIDLSGPPIKSQYDSKISTYKSRSSTSLSSHVESGFEDDFESVFSSRTTSPWTESSVGWSSPDSPPQKEYAVQKEFKIPAPPKAKAPPVPRPAPLSNRTQYSPTIICVQPAVSNSKSKPARPPPPGMGGANKSAGATHPHKSSGTQFGGASGQPRAPAFGENAFESSPPMPSIPPPPPPADILNILHNQPQVPPRPSANSLHEEEDESSCVAMYDYESDHPDDLSFKAGDVVKHLVQVNDEWMKGELRGRSGLFPANYVQIKTAPSASNVTKVICTFPFLAETWDDLSLKEGDIAHVIKRINDDWFLGTCDGRKGQFPSNFVQDISELDDIK</sequence>
<reference evidence="5 6" key="1">
    <citation type="submission" date="2023-09" db="EMBL/GenBank/DDBJ databases">
        <title>Nesidiocoris tenuis whole genome shotgun sequence.</title>
        <authorList>
            <person name="Shibata T."/>
            <person name="Shimoda M."/>
            <person name="Kobayashi T."/>
            <person name="Uehara T."/>
        </authorList>
    </citation>
    <scope>NUCLEOTIDE SEQUENCE [LARGE SCALE GENOMIC DNA]</scope>
    <source>
        <strain evidence="5 6">Japan</strain>
    </source>
</reference>
<evidence type="ECO:0000313" key="6">
    <source>
        <dbReference type="Proteomes" id="UP001307889"/>
    </source>
</evidence>
<feature type="domain" description="SH3" evidence="4">
    <location>
        <begin position="340"/>
        <end position="399"/>
    </location>
</feature>
<protein>
    <submittedName>
        <fullName evidence="5">SH3 domain</fullName>
    </submittedName>
</protein>
<dbReference type="InterPro" id="IPR001452">
    <property type="entry name" value="SH3_domain"/>
</dbReference>
<evidence type="ECO:0000256" key="2">
    <source>
        <dbReference type="PROSITE-ProRule" id="PRU00192"/>
    </source>
</evidence>
<dbReference type="PRINTS" id="PR00499">
    <property type="entry name" value="P67PHOX"/>
</dbReference>
<keyword evidence="1 2" id="KW-0728">SH3 domain</keyword>
<dbReference type="PANTHER" id="PTHR14167">
    <property type="entry name" value="SH3 DOMAIN-CONTAINING"/>
    <property type="match status" value="1"/>
</dbReference>
<dbReference type="SMART" id="SM00326">
    <property type="entry name" value="SH3"/>
    <property type="match status" value="2"/>
</dbReference>
<dbReference type="Proteomes" id="UP001307889">
    <property type="component" value="Chromosome 12"/>
</dbReference>
<evidence type="ECO:0000256" key="3">
    <source>
        <dbReference type="SAM" id="MobiDB-lite"/>
    </source>
</evidence>
<dbReference type="Pfam" id="PF14604">
    <property type="entry name" value="SH3_9"/>
    <property type="match status" value="1"/>
</dbReference>
<accession>A0ABN7B9M1</accession>
<name>A0ABN7B9M1_9HEMI</name>
<dbReference type="Gene3D" id="2.30.30.40">
    <property type="entry name" value="SH3 Domains"/>
    <property type="match status" value="2"/>
</dbReference>
<feature type="region of interest" description="Disordered" evidence="3">
    <location>
        <begin position="118"/>
        <end position="280"/>
    </location>
</feature>
<dbReference type="SUPFAM" id="SSF50044">
    <property type="entry name" value="SH3-domain"/>
    <property type="match status" value="2"/>
</dbReference>
<dbReference type="PANTHER" id="PTHR14167:SF116">
    <property type="entry name" value="CAP, ISOFORM AC"/>
    <property type="match status" value="1"/>
</dbReference>
<gene>
    <name evidence="5" type="ORF">NTJ_13775</name>
</gene>
<evidence type="ECO:0000259" key="4">
    <source>
        <dbReference type="PROSITE" id="PS50002"/>
    </source>
</evidence>
<feature type="domain" description="SH3" evidence="4">
    <location>
        <begin position="277"/>
        <end position="336"/>
    </location>
</feature>
<dbReference type="PROSITE" id="PS50002">
    <property type="entry name" value="SH3"/>
    <property type="match status" value="2"/>
</dbReference>
<dbReference type="InterPro" id="IPR036028">
    <property type="entry name" value="SH3-like_dom_sf"/>
</dbReference>
<feature type="compositionally biased region" description="Pro residues" evidence="3">
    <location>
        <begin position="240"/>
        <end position="252"/>
    </location>
</feature>
<feature type="compositionally biased region" description="Polar residues" evidence="3">
    <location>
        <begin position="118"/>
        <end position="134"/>
    </location>
</feature>
<evidence type="ECO:0000313" key="5">
    <source>
        <dbReference type="EMBL" id="BET00959.1"/>
    </source>
</evidence>
<evidence type="ECO:0000256" key="1">
    <source>
        <dbReference type="ARBA" id="ARBA00022443"/>
    </source>
</evidence>
<dbReference type="InterPro" id="IPR050384">
    <property type="entry name" value="Endophilin_SH3RF"/>
</dbReference>
<dbReference type="Pfam" id="PF00018">
    <property type="entry name" value="SH3_1"/>
    <property type="match status" value="1"/>
</dbReference>
<dbReference type="PRINTS" id="PR00452">
    <property type="entry name" value="SH3DOMAIN"/>
</dbReference>
<feature type="region of interest" description="Disordered" evidence="3">
    <location>
        <begin position="1"/>
        <end position="82"/>
    </location>
</feature>
<organism evidence="5 6">
    <name type="scientific">Nesidiocoris tenuis</name>
    <dbReference type="NCBI Taxonomy" id="355587"/>
    <lineage>
        <taxon>Eukaryota</taxon>
        <taxon>Metazoa</taxon>
        <taxon>Ecdysozoa</taxon>
        <taxon>Arthropoda</taxon>
        <taxon>Hexapoda</taxon>
        <taxon>Insecta</taxon>
        <taxon>Pterygota</taxon>
        <taxon>Neoptera</taxon>
        <taxon>Paraneoptera</taxon>
        <taxon>Hemiptera</taxon>
        <taxon>Heteroptera</taxon>
        <taxon>Panheteroptera</taxon>
        <taxon>Cimicomorpha</taxon>
        <taxon>Miridae</taxon>
        <taxon>Dicyphina</taxon>
        <taxon>Nesidiocoris</taxon>
    </lineage>
</organism>